<evidence type="ECO:0000313" key="1">
    <source>
        <dbReference type="EMBL" id="KAA3671133.1"/>
    </source>
</evidence>
<comment type="caution">
    <text evidence="1">The sequence shown here is derived from an EMBL/GenBank/DDBJ whole genome shotgun (WGS) entry which is preliminary data.</text>
</comment>
<name>A0A5J4N6L7_9TREM</name>
<dbReference type="PANTHER" id="PTHR33053">
    <property type="entry name" value="PROTEIN, PUTATIVE-RELATED"/>
    <property type="match status" value="1"/>
</dbReference>
<evidence type="ECO:0000313" key="2">
    <source>
        <dbReference type="Proteomes" id="UP000324629"/>
    </source>
</evidence>
<dbReference type="PANTHER" id="PTHR33053:SF9">
    <property type="entry name" value="AGAP000105-PA"/>
    <property type="match status" value="1"/>
</dbReference>
<dbReference type="AlphaFoldDB" id="A0A5J4N6L7"/>
<dbReference type="EMBL" id="QNGE01007211">
    <property type="protein sequence ID" value="KAA3671133.1"/>
    <property type="molecule type" value="Genomic_DNA"/>
</dbReference>
<gene>
    <name evidence="1" type="ORF">DEA37_0008884</name>
</gene>
<keyword evidence="2" id="KW-1185">Reference proteome</keyword>
<organism evidence="1 2">
    <name type="scientific">Paragonimus westermani</name>
    <dbReference type="NCBI Taxonomy" id="34504"/>
    <lineage>
        <taxon>Eukaryota</taxon>
        <taxon>Metazoa</taxon>
        <taxon>Spiralia</taxon>
        <taxon>Lophotrochozoa</taxon>
        <taxon>Platyhelminthes</taxon>
        <taxon>Trematoda</taxon>
        <taxon>Digenea</taxon>
        <taxon>Plagiorchiida</taxon>
        <taxon>Troglotremata</taxon>
        <taxon>Troglotrematidae</taxon>
        <taxon>Paragonimus</taxon>
    </lineage>
</organism>
<accession>A0A5J4N6L7</accession>
<reference evidence="1 2" key="1">
    <citation type="journal article" date="2019" name="Gigascience">
        <title>Whole-genome sequence of the oriental lung fluke Paragonimus westermani.</title>
        <authorList>
            <person name="Oey H."/>
            <person name="Zakrzewski M."/>
            <person name="Narain K."/>
            <person name="Devi K.R."/>
            <person name="Agatsuma T."/>
            <person name="Nawaratna S."/>
            <person name="Gobert G.N."/>
            <person name="Jones M.K."/>
            <person name="Ragan M.A."/>
            <person name="McManus D.P."/>
            <person name="Krause L."/>
        </authorList>
    </citation>
    <scope>NUCLEOTIDE SEQUENCE [LARGE SCALE GENOMIC DNA]</scope>
    <source>
        <strain evidence="1 2">IND2009</strain>
    </source>
</reference>
<sequence length="273" mass="30572">MAKMYNMRNNHEPKIRVTDEDENLTRTEGNNRIEDSNTQAEVEVVINAPESNEEQLLSHELHVTHTELVSVASPLDVAPCEPTEVSNVTDDLLGRCLREIARGNALRNSMSTAAINVMLTELRHNVLDRVLRNHEQCDAVKLQIHVDEVNLFKGSRAQLWPILGRLTSPKTAVFIVGVFSGETKPVNVLEYFEDLINEMLDLQLQGHYHVGNHQFSLGLSILTTAGLGIDLISASLPIHIFQSGSQLLVDQDFAAIDLAGSRIRLFFIRHREP</sequence>
<protein>
    <submittedName>
        <fullName evidence="1">Uncharacterized protein</fullName>
    </submittedName>
</protein>
<dbReference type="Proteomes" id="UP000324629">
    <property type="component" value="Unassembled WGS sequence"/>
</dbReference>
<proteinExistence type="predicted"/>